<accession>A0ABV5FY73</accession>
<evidence type="ECO:0000313" key="2">
    <source>
        <dbReference type="EMBL" id="MFB9071622.1"/>
    </source>
</evidence>
<name>A0ABV5FY73_9MICC</name>
<keyword evidence="3" id="KW-1185">Reference proteome</keyword>
<organism evidence="2 3">
    <name type="scientific">Citricoccus parietis</name>
    <dbReference type="NCBI Taxonomy" id="592307"/>
    <lineage>
        <taxon>Bacteria</taxon>
        <taxon>Bacillati</taxon>
        <taxon>Actinomycetota</taxon>
        <taxon>Actinomycetes</taxon>
        <taxon>Micrococcales</taxon>
        <taxon>Micrococcaceae</taxon>
        <taxon>Citricoccus</taxon>
    </lineage>
</organism>
<feature type="compositionally biased region" description="Basic and acidic residues" evidence="1">
    <location>
        <begin position="13"/>
        <end position="25"/>
    </location>
</feature>
<sequence length="43" mass="5248">MVPRVASTQRRIICHDRQQRFDGRRRPSQQDLLLQNPHRTSHR</sequence>
<gene>
    <name evidence="2" type="ORF">ACFFX0_10575</name>
</gene>
<evidence type="ECO:0000313" key="3">
    <source>
        <dbReference type="Proteomes" id="UP001589575"/>
    </source>
</evidence>
<reference evidence="2 3" key="1">
    <citation type="submission" date="2024-09" db="EMBL/GenBank/DDBJ databases">
        <authorList>
            <person name="Sun Q."/>
            <person name="Mori K."/>
        </authorList>
    </citation>
    <scope>NUCLEOTIDE SEQUENCE [LARGE SCALE GENOMIC DNA]</scope>
    <source>
        <strain evidence="2 3">CCM 7609</strain>
    </source>
</reference>
<protein>
    <submittedName>
        <fullName evidence="2">Uncharacterized protein</fullName>
    </submittedName>
</protein>
<comment type="caution">
    <text evidence="2">The sequence shown here is derived from an EMBL/GenBank/DDBJ whole genome shotgun (WGS) entry which is preliminary data.</text>
</comment>
<dbReference type="Proteomes" id="UP001589575">
    <property type="component" value="Unassembled WGS sequence"/>
</dbReference>
<feature type="compositionally biased region" description="Polar residues" evidence="1">
    <location>
        <begin position="1"/>
        <end position="10"/>
    </location>
</feature>
<dbReference type="EMBL" id="JBHMFI010000001">
    <property type="protein sequence ID" value="MFB9071622.1"/>
    <property type="molecule type" value="Genomic_DNA"/>
</dbReference>
<feature type="region of interest" description="Disordered" evidence="1">
    <location>
        <begin position="1"/>
        <end position="43"/>
    </location>
</feature>
<proteinExistence type="predicted"/>
<evidence type="ECO:0000256" key="1">
    <source>
        <dbReference type="SAM" id="MobiDB-lite"/>
    </source>
</evidence>